<feature type="domain" description="Abortive infection protein-like C-terminal" evidence="1">
    <location>
        <begin position="189"/>
        <end position="269"/>
    </location>
</feature>
<dbReference type="EMBL" id="JBHMBC010000022">
    <property type="protein sequence ID" value="MFB9820606.1"/>
    <property type="molecule type" value="Genomic_DNA"/>
</dbReference>
<evidence type="ECO:0000259" key="1">
    <source>
        <dbReference type="Pfam" id="PF14355"/>
    </source>
</evidence>
<protein>
    <submittedName>
        <fullName evidence="2">Abortive infection family protein</fullName>
    </submittedName>
</protein>
<dbReference type="Proteomes" id="UP001589702">
    <property type="component" value="Unassembled WGS sequence"/>
</dbReference>
<organism evidence="2 3">
    <name type="scientific">Arthrobacter ramosus</name>
    <dbReference type="NCBI Taxonomy" id="1672"/>
    <lineage>
        <taxon>Bacteria</taxon>
        <taxon>Bacillati</taxon>
        <taxon>Actinomycetota</taxon>
        <taxon>Actinomycetes</taxon>
        <taxon>Micrococcales</taxon>
        <taxon>Micrococcaceae</taxon>
        <taxon>Arthrobacter</taxon>
    </lineage>
</organism>
<dbReference type="InterPro" id="IPR026001">
    <property type="entry name" value="Abi-like_C"/>
</dbReference>
<accession>A0ABV5Y0T2</accession>
<dbReference type="Pfam" id="PF14355">
    <property type="entry name" value="Abi_C"/>
    <property type="match status" value="1"/>
</dbReference>
<proteinExistence type="predicted"/>
<gene>
    <name evidence="2" type="ORF">ACFFP1_13990</name>
</gene>
<evidence type="ECO:0000313" key="2">
    <source>
        <dbReference type="EMBL" id="MFB9820606.1"/>
    </source>
</evidence>
<dbReference type="RefSeq" id="WP_234751140.1">
    <property type="nucleotide sequence ID" value="NZ_BAAAWN010000001.1"/>
</dbReference>
<name>A0ABV5Y0T2_ARTRM</name>
<comment type="caution">
    <text evidence="2">The sequence shown here is derived from an EMBL/GenBank/DDBJ whole genome shotgun (WGS) entry which is preliminary data.</text>
</comment>
<evidence type="ECO:0000313" key="3">
    <source>
        <dbReference type="Proteomes" id="UP001589702"/>
    </source>
</evidence>
<keyword evidence="3" id="KW-1185">Reference proteome</keyword>
<reference evidence="2 3" key="1">
    <citation type="submission" date="2024-09" db="EMBL/GenBank/DDBJ databases">
        <authorList>
            <person name="Sun Q."/>
            <person name="Mori K."/>
        </authorList>
    </citation>
    <scope>NUCLEOTIDE SEQUENCE [LARGE SCALE GENOMIC DNA]</scope>
    <source>
        <strain evidence="2 3">JCM 1334</strain>
    </source>
</reference>
<sequence>MTAGNMGSRELVSRAVRRHFEGWATQITLRDIDGLWTDEGFEPGPEDKFSLDTSERRWRYRQYLDAVNWTDMGQVRRALRVFWATACHIVEDYDGEGIAMLERQGYSFDADGNPSGGPFNMGLREELLRGIEDPHVLLDHIGRIETAASGEDPALVIGSAKELVESTAKIVLKARGVAFDAAKDELPVLIKKSQIALGVHSSVVVPGADGEQSSRKILSGVAQAANGLSELRNVGYGTGHGRAEVRVGLHARHAHLAATSARAWCEFMLATLADEAAPWRGMEPAASDKMTDDLLNGLAR</sequence>